<dbReference type="RefSeq" id="WP_324277512.1">
    <property type="nucleotide sequence ID" value="NZ_CP141261.1"/>
</dbReference>
<protein>
    <submittedName>
        <fullName evidence="2">Aldo/keto reductase</fullName>
    </submittedName>
</protein>
<organism evidence="2 3">
    <name type="scientific">Blastococcus brunescens</name>
    <dbReference type="NCBI Taxonomy" id="1564165"/>
    <lineage>
        <taxon>Bacteria</taxon>
        <taxon>Bacillati</taxon>
        <taxon>Actinomycetota</taxon>
        <taxon>Actinomycetes</taxon>
        <taxon>Geodermatophilales</taxon>
        <taxon>Geodermatophilaceae</taxon>
        <taxon>Blastococcus</taxon>
    </lineage>
</organism>
<evidence type="ECO:0000313" key="3">
    <source>
        <dbReference type="Proteomes" id="UP001324287"/>
    </source>
</evidence>
<dbReference type="Pfam" id="PF00248">
    <property type="entry name" value="Aldo_ket_red"/>
    <property type="match status" value="1"/>
</dbReference>
<dbReference type="SUPFAM" id="SSF51430">
    <property type="entry name" value="NAD(P)-linked oxidoreductase"/>
    <property type="match status" value="1"/>
</dbReference>
<reference evidence="2 3" key="1">
    <citation type="submission" date="2023-12" db="EMBL/GenBank/DDBJ databases">
        <title>Blastococcus brunescens sp. nov., an actonobacterium isolated from sandstone collected in sahara desert.</title>
        <authorList>
            <person name="Gtari M."/>
            <person name="Ghodhbane F."/>
        </authorList>
    </citation>
    <scope>NUCLEOTIDE SEQUENCE [LARGE SCALE GENOMIC DNA]</scope>
    <source>
        <strain evidence="2 3">BMG 8361</strain>
    </source>
</reference>
<feature type="domain" description="NADP-dependent oxidoreductase" evidence="1">
    <location>
        <begin position="9"/>
        <end position="71"/>
    </location>
</feature>
<proteinExistence type="predicted"/>
<dbReference type="EMBL" id="CP141261">
    <property type="protein sequence ID" value="WRL66195.1"/>
    <property type="molecule type" value="Genomic_DNA"/>
</dbReference>
<keyword evidence="3" id="KW-1185">Reference proteome</keyword>
<dbReference type="InterPro" id="IPR023210">
    <property type="entry name" value="NADP_OxRdtase_dom"/>
</dbReference>
<name>A0ABZ1B5V3_9ACTN</name>
<dbReference type="InterPro" id="IPR036812">
    <property type="entry name" value="NAD(P)_OxRdtase_dom_sf"/>
</dbReference>
<gene>
    <name evidence="2" type="ORF">U6N30_12315</name>
</gene>
<accession>A0ABZ1B5V3</accession>
<evidence type="ECO:0000259" key="1">
    <source>
        <dbReference type="Pfam" id="PF00248"/>
    </source>
</evidence>
<sequence>MPAAGSLDTAAPAFAEVAAELGVSVHQVTLAWHLAQADVVLPIPGASRPASIRDSAAATHLTLSADQLARLNPS</sequence>
<evidence type="ECO:0000313" key="2">
    <source>
        <dbReference type="EMBL" id="WRL66195.1"/>
    </source>
</evidence>
<dbReference type="Proteomes" id="UP001324287">
    <property type="component" value="Chromosome"/>
</dbReference>
<dbReference type="Gene3D" id="3.20.20.100">
    <property type="entry name" value="NADP-dependent oxidoreductase domain"/>
    <property type="match status" value="1"/>
</dbReference>